<feature type="transmembrane region" description="Helical" evidence="1">
    <location>
        <begin position="114"/>
        <end position="133"/>
    </location>
</feature>
<evidence type="ECO:0008006" key="4">
    <source>
        <dbReference type="Google" id="ProtNLM"/>
    </source>
</evidence>
<reference evidence="2" key="1">
    <citation type="journal article" date="2014" name="Int. J. Syst. Evol. Microbiol.">
        <title>Complete genome sequence of Corynebacterium casei LMG S-19264T (=DSM 44701T), isolated from a smear-ripened cheese.</title>
        <authorList>
            <consortium name="US DOE Joint Genome Institute (JGI-PGF)"/>
            <person name="Walter F."/>
            <person name="Albersmeier A."/>
            <person name="Kalinowski J."/>
            <person name="Ruckert C."/>
        </authorList>
    </citation>
    <scope>NUCLEOTIDE SEQUENCE</scope>
    <source>
        <strain evidence="2">JCM 31311</strain>
    </source>
</reference>
<keyword evidence="1" id="KW-1133">Transmembrane helix</keyword>
<keyword evidence="1" id="KW-0472">Membrane</keyword>
<gene>
    <name evidence="2" type="ORF">GCM10008957_17080</name>
</gene>
<organism evidence="2 3">
    <name type="scientific">Deinococcus ruber</name>
    <dbReference type="NCBI Taxonomy" id="1848197"/>
    <lineage>
        <taxon>Bacteria</taxon>
        <taxon>Thermotogati</taxon>
        <taxon>Deinococcota</taxon>
        <taxon>Deinococci</taxon>
        <taxon>Deinococcales</taxon>
        <taxon>Deinococcaceae</taxon>
        <taxon>Deinococcus</taxon>
    </lineage>
</organism>
<name>A0A918F3E8_9DEIO</name>
<dbReference type="AlphaFoldDB" id="A0A918F3E8"/>
<protein>
    <recommendedName>
        <fullName evidence="4">DUF2238 domain-containing protein</fullName>
    </recommendedName>
</protein>
<keyword evidence="3" id="KW-1185">Reference proteome</keyword>
<feature type="transmembrane region" description="Helical" evidence="1">
    <location>
        <begin position="57"/>
        <end position="76"/>
    </location>
</feature>
<feature type="transmembrane region" description="Helical" evidence="1">
    <location>
        <begin position="88"/>
        <end position="108"/>
    </location>
</feature>
<keyword evidence="1" id="KW-0812">Transmembrane</keyword>
<comment type="caution">
    <text evidence="2">The sequence shown here is derived from an EMBL/GenBank/DDBJ whole genome shotgun (WGS) entry which is preliminary data.</text>
</comment>
<dbReference type="RefSeq" id="WP_189089351.1">
    <property type="nucleotide sequence ID" value="NZ_BMQL01000007.1"/>
</dbReference>
<proteinExistence type="predicted"/>
<evidence type="ECO:0000313" key="3">
    <source>
        <dbReference type="Proteomes" id="UP000603865"/>
    </source>
</evidence>
<accession>A0A918F3E8</accession>
<dbReference type="EMBL" id="BMQL01000007">
    <property type="protein sequence ID" value="GGR04757.1"/>
    <property type="molecule type" value="Genomic_DNA"/>
</dbReference>
<evidence type="ECO:0000256" key="1">
    <source>
        <dbReference type="SAM" id="Phobius"/>
    </source>
</evidence>
<sequence>MNPPSRFLALCAVLLAMLLTYRLAFHAFDLILVTAWAVLALATFRRMGASPLAVQRLWWSTLVLFPIWEFVIKWMVQHNVIAYSWWWLNRLEHFGWMASLLLVLLPIYQRLFRLGWPAALLFVLGLGSSIGNLNEFWEFGLRLQAGTAGRGVLYLDTILDMLTNVPGALLAFLIGWRVVTGVAQQRAEPSEAVGLGG</sequence>
<dbReference type="Proteomes" id="UP000603865">
    <property type="component" value="Unassembled WGS sequence"/>
</dbReference>
<evidence type="ECO:0000313" key="2">
    <source>
        <dbReference type="EMBL" id="GGR04757.1"/>
    </source>
</evidence>
<reference evidence="2" key="2">
    <citation type="submission" date="2020-09" db="EMBL/GenBank/DDBJ databases">
        <authorList>
            <person name="Sun Q."/>
            <person name="Ohkuma M."/>
        </authorList>
    </citation>
    <scope>NUCLEOTIDE SEQUENCE</scope>
    <source>
        <strain evidence="2">JCM 31311</strain>
    </source>
</reference>